<protein>
    <submittedName>
        <fullName evidence="11">Type I secretion system permease/ATPase</fullName>
    </submittedName>
</protein>
<reference evidence="11 12" key="1">
    <citation type="submission" date="2024-01" db="EMBL/GenBank/DDBJ databases">
        <title>Draft genome sequences of three bacterial strains isolated from Acacia saligna represent a potential new species within the genus Rhizobium.</title>
        <authorList>
            <person name="Tambong J.T."/>
            <person name="Mnasri B."/>
        </authorList>
    </citation>
    <scope>NUCLEOTIDE SEQUENCE [LARGE SCALE GENOMIC DNA]</scope>
    <source>
        <strain evidence="11 12">1AS12I</strain>
    </source>
</reference>
<evidence type="ECO:0000256" key="1">
    <source>
        <dbReference type="ARBA" id="ARBA00004651"/>
    </source>
</evidence>
<keyword evidence="5 8" id="KW-1133">Transmembrane helix</keyword>
<evidence type="ECO:0000259" key="10">
    <source>
        <dbReference type="PROSITE" id="PS50929"/>
    </source>
</evidence>
<evidence type="ECO:0000313" key="11">
    <source>
        <dbReference type="EMBL" id="MEI1249484.1"/>
    </source>
</evidence>
<dbReference type="RefSeq" id="WP_335913300.1">
    <property type="nucleotide sequence ID" value="NZ_JBAMYB010000008.1"/>
</dbReference>
<feature type="domain" description="ABC transmembrane type-1" evidence="10">
    <location>
        <begin position="16"/>
        <end position="289"/>
    </location>
</feature>
<dbReference type="InterPro" id="IPR010128">
    <property type="entry name" value="ATPase_T1SS_PrtD-like"/>
</dbReference>
<dbReference type="InterPro" id="IPR036640">
    <property type="entry name" value="ABC1_TM_sf"/>
</dbReference>
<dbReference type="InterPro" id="IPR027417">
    <property type="entry name" value="P-loop_NTPase"/>
</dbReference>
<dbReference type="InterPro" id="IPR003439">
    <property type="entry name" value="ABC_transporter-like_ATP-bd"/>
</dbReference>
<evidence type="ECO:0000256" key="2">
    <source>
        <dbReference type="ARBA" id="ARBA00022692"/>
    </source>
</evidence>
<dbReference type="Pfam" id="PF00005">
    <property type="entry name" value="ABC_tran"/>
    <property type="match status" value="1"/>
</dbReference>
<dbReference type="Gene3D" id="1.20.1560.10">
    <property type="entry name" value="ABC transporter type 1, transmembrane domain"/>
    <property type="match status" value="1"/>
</dbReference>
<feature type="transmembrane region" description="Helical" evidence="8">
    <location>
        <begin position="12"/>
        <end position="33"/>
    </location>
</feature>
<dbReference type="PANTHER" id="PTHR43394:SF1">
    <property type="entry name" value="ATP-BINDING CASSETTE SUB-FAMILY B MEMBER 10, MITOCHONDRIAL"/>
    <property type="match status" value="1"/>
</dbReference>
<keyword evidence="6 8" id="KW-0472">Membrane</keyword>
<evidence type="ECO:0000256" key="4">
    <source>
        <dbReference type="ARBA" id="ARBA00022840"/>
    </source>
</evidence>
<evidence type="ECO:0000256" key="6">
    <source>
        <dbReference type="ARBA" id="ARBA00023136"/>
    </source>
</evidence>
<keyword evidence="2 8" id="KW-0812">Transmembrane</keyword>
<proteinExistence type="predicted"/>
<sequence>MSTDVRSHLRRAWVELILFSVVINLFLLVPSIYMMQVYDRVLPSASIPTLIYLSMIAVGALIFLATLDAVRAVYCQRVALSLDKHLGEDAFIASISSQKAAIGDIQPLRDLATARSFVASKGLANVIDLPFAPLFALVLYFIHPVLCLVTVAGAFVMIRMVVASHYAARGAAGKAQEAAVSANLLAQAFTRNRETVQGMGMIGHVTETWGKRFADAANLQDTASAINAIFAGSSRTLRMVLQLAILGTGAVLVLKGQMTAGMIFASSTISGRALQPIDQLVAGWRQTVDARKAWKRLGSTISSTQEHRASRLILPEPEGRLAVRNLSWSPVQTHAEASTPIVKDVSFELKPGEALAILGPSGSGKSSLARLLAGVAQPTGGSIRLDGADYPTWDRKQLGGYIGYLAQDVQLLPGTIAENIARFDASASDADITDAAGRAQAHGLITSLKQGYQTAMEASGGSLSGGTRQRIGLARAFFGNPKVLILDEPNSNLDAEGEAALEKALLQAKTGGTTVIIATHRPSIVLKCDKALVLRSGTVEAFGPATEILQRLSGGKPRAVHANKQVVSVRSKPATVIDSPENPEAGLVESTA</sequence>
<evidence type="ECO:0000256" key="5">
    <source>
        <dbReference type="ARBA" id="ARBA00022989"/>
    </source>
</evidence>
<keyword evidence="4" id="KW-0067">ATP-binding</keyword>
<gene>
    <name evidence="11" type="ORF">V8Q02_16000</name>
</gene>
<evidence type="ECO:0000313" key="12">
    <source>
        <dbReference type="Proteomes" id="UP001531129"/>
    </source>
</evidence>
<dbReference type="InterPro" id="IPR011527">
    <property type="entry name" value="ABC1_TM_dom"/>
</dbReference>
<feature type="region of interest" description="Disordered" evidence="7">
    <location>
        <begin position="571"/>
        <end position="592"/>
    </location>
</feature>
<comment type="subcellular location">
    <subcellularLocation>
        <location evidence="1">Cell membrane</location>
        <topology evidence="1">Multi-pass membrane protein</topology>
    </subcellularLocation>
</comment>
<keyword evidence="3" id="KW-0547">Nucleotide-binding</keyword>
<dbReference type="NCBIfam" id="TIGR01842">
    <property type="entry name" value="type_I_sec_PrtD"/>
    <property type="match status" value="1"/>
</dbReference>
<dbReference type="PROSITE" id="PS50929">
    <property type="entry name" value="ABC_TM1F"/>
    <property type="match status" value="1"/>
</dbReference>
<dbReference type="SUPFAM" id="SSF90123">
    <property type="entry name" value="ABC transporter transmembrane region"/>
    <property type="match status" value="1"/>
</dbReference>
<dbReference type="PROSITE" id="PS50893">
    <property type="entry name" value="ABC_TRANSPORTER_2"/>
    <property type="match status" value="1"/>
</dbReference>
<name>A0ABU8CLD8_9HYPH</name>
<keyword evidence="12" id="KW-1185">Reference proteome</keyword>
<evidence type="ECO:0000259" key="9">
    <source>
        <dbReference type="PROSITE" id="PS50893"/>
    </source>
</evidence>
<comment type="caution">
    <text evidence="11">The sequence shown here is derived from an EMBL/GenBank/DDBJ whole genome shotgun (WGS) entry which is preliminary data.</text>
</comment>
<evidence type="ECO:0000256" key="8">
    <source>
        <dbReference type="SAM" id="Phobius"/>
    </source>
</evidence>
<dbReference type="EMBL" id="JBAMYC010000008">
    <property type="protein sequence ID" value="MEI1249484.1"/>
    <property type="molecule type" value="Genomic_DNA"/>
</dbReference>
<feature type="domain" description="ABC transporter" evidence="9">
    <location>
        <begin position="321"/>
        <end position="561"/>
    </location>
</feature>
<organism evidence="11 12">
    <name type="scientific">Rhizobium aouanii</name>
    <dbReference type="NCBI Taxonomy" id="3118145"/>
    <lineage>
        <taxon>Bacteria</taxon>
        <taxon>Pseudomonadati</taxon>
        <taxon>Pseudomonadota</taxon>
        <taxon>Alphaproteobacteria</taxon>
        <taxon>Hyphomicrobiales</taxon>
        <taxon>Rhizobiaceae</taxon>
        <taxon>Rhizobium/Agrobacterium group</taxon>
        <taxon>Rhizobium</taxon>
    </lineage>
</organism>
<dbReference type="InterPro" id="IPR039421">
    <property type="entry name" value="Type_1_exporter"/>
</dbReference>
<dbReference type="Pfam" id="PF00664">
    <property type="entry name" value="ABC_membrane"/>
    <property type="match status" value="1"/>
</dbReference>
<dbReference type="Gene3D" id="3.40.50.300">
    <property type="entry name" value="P-loop containing nucleotide triphosphate hydrolases"/>
    <property type="match status" value="1"/>
</dbReference>
<feature type="transmembrane region" description="Helical" evidence="8">
    <location>
        <begin position="45"/>
        <end position="67"/>
    </location>
</feature>
<evidence type="ECO:0000256" key="3">
    <source>
        <dbReference type="ARBA" id="ARBA00022741"/>
    </source>
</evidence>
<dbReference type="SMART" id="SM00382">
    <property type="entry name" value="AAA"/>
    <property type="match status" value="1"/>
</dbReference>
<accession>A0ABU8CLD8</accession>
<dbReference type="PANTHER" id="PTHR43394">
    <property type="entry name" value="ATP-DEPENDENT PERMEASE MDL1, MITOCHONDRIAL"/>
    <property type="match status" value="1"/>
</dbReference>
<dbReference type="CDD" id="cd18586">
    <property type="entry name" value="ABC_6TM_PrtD_like"/>
    <property type="match status" value="1"/>
</dbReference>
<evidence type="ECO:0000256" key="7">
    <source>
        <dbReference type="SAM" id="MobiDB-lite"/>
    </source>
</evidence>
<dbReference type="SUPFAM" id="SSF52540">
    <property type="entry name" value="P-loop containing nucleoside triphosphate hydrolases"/>
    <property type="match status" value="1"/>
</dbReference>
<dbReference type="Proteomes" id="UP001531129">
    <property type="component" value="Unassembled WGS sequence"/>
</dbReference>
<dbReference type="InterPro" id="IPR003593">
    <property type="entry name" value="AAA+_ATPase"/>
</dbReference>
<dbReference type="InterPro" id="IPR047957">
    <property type="entry name" value="ABC_AprD-like_6TM"/>
</dbReference>